<evidence type="ECO:0000313" key="4">
    <source>
        <dbReference type="Proteomes" id="UP000295341"/>
    </source>
</evidence>
<dbReference type="SUPFAM" id="SSF53474">
    <property type="entry name" value="alpha/beta-Hydrolases"/>
    <property type="match status" value="1"/>
</dbReference>
<keyword evidence="4" id="KW-1185">Reference proteome</keyword>
<dbReference type="InterPro" id="IPR029058">
    <property type="entry name" value="AB_hydrolase_fold"/>
</dbReference>
<accession>A0A4V3F6C1</accession>
<evidence type="ECO:0000313" key="3">
    <source>
        <dbReference type="EMBL" id="TDU32146.1"/>
    </source>
</evidence>
<dbReference type="RefSeq" id="WP_133880670.1">
    <property type="nucleotide sequence ID" value="NZ_MWIN01000030.1"/>
</dbReference>
<dbReference type="EMBL" id="SOBT01000008">
    <property type="protein sequence ID" value="TDU32146.1"/>
    <property type="molecule type" value="Genomic_DNA"/>
</dbReference>
<proteinExistence type="predicted"/>
<organism evidence="3 4">
    <name type="scientific">Panacagrimonas perspica</name>
    <dbReference type="NCBI Taxonomy" id="381431"/>
    <lineage>
        <taxon>Bacteria</taxon>
        <taxon>Pseudomonadati</taxon>
        <taxon>Pseudomonadota</taxon>
        <taxon>Gammaproteobacteria</taxon>
        <taxon>Nevskiales</taxon>
        <taxon>Nevskiaceae</taxon>
        <taxon>Panacagrimonas</taxon>
    </lineage>
</organism>
<dbReference type="Gene3D" id="3.40.50.1820">
    <property type="entry name" value="alpha/beta hydrolase"/>
    <property type="match status" value="1"/>
</dbReference>
<dbReference type="Pfam" id="PF12146">
    <property type="entry name" value="Hydrolase_4"/>
    <property type="match status" value="1"/>
</dbReference>
<reference evidence="3 4" key="1">
    <citation type="submission" date="2019-03" db="EMBL/GenBank/DDBJ databases">
        <title>Genomic Encyclopedia of Type Strains, Phase IV (KMG-IV): sequencing the most valuable type-strain genomes for metagenomic binning, comparative biology and taxonomic classification.</title>
        <authorList>
            <person name="Goeker M."/>
        </authorList>
    </citation>
    <scope>NUCLEOTIDE SEQUENCE [LARGE SCALE GENOMIC DNA]</scope>
    <source>
        <strain evidence="3 4">DSM 26377</strain>
    </source>
</reference>
<name>A0A4V3F6C1_9GAMM</name>
<keyword evidence="3" id="KW-0031">Aminopeptidase</keyword>
<dbReference type="OrthoDB" id="9798884at2"/>
<feature type="transmembrane region" description="Helical" evidence="1">
    <location>
        <begin position="12"/>
        <end position="29"/>
    </location>
</feature>
<keyword evidence="1" id="KW-1133">Transmembrane helix</keyword>
<dbReference type="PANTHER" id="PTHR43358">
    <property type="entry name" value="ALPHA/BETA-HYDROLASE"/>
    <property type="match status" value="1"/>
</dbReference>
<dbReference type="Proteomes" id="UP000295341">
    <property type="component" value="Unassembled WGS sequence"/>
</dbReference>
<feature type="domain" description="Serine aminopeptidase S33" evidence="2">
    <location>
        <begin position="73"/>
        <end position="179"/>
    </location>
</feature>
<protein>
    <submittedName>
        <fullName evidence="3">Serine aminopeptidase S33 family</fullName>
    </submittedName>
</protein>
<gene>
    <name evidence="3" type="ORF">DFR24_1535</name>
</gene>
<comment type="caution">
    <text evidence="3">The sequence shown here is derived from an EMBL/GenBank/DDBJ whole genome shotgun (WGS) entry which is preliminary data.</text>
</comment>
<keyword evidence="3" id="KW-0378">Hydrolase</keyword>
<dbReference type="PANTHER" id="PTHR43358:SF4">
    <property type="entry name" value="ALPHA_BETA HYDROLASE FOLD-1 DOMAIN-CONTAINING PROTEIN"/>
    <property type="match status" value="1"/>
</dbReference>
<sequence length="300" mass="32590">MFFGILKRVLRWALLLAAIGVSVVLWRIGSTLVRPQPASIPERALGMAHEQVSFESASGSTLHGWYVPGSGKAGTVVLMHGARSNRLSMVNRARFLHRQGYAVLLFDFQAHGQSPGRHITMGYLEARDAAAAVDYARRRRPHDFIGAIGTSMGGAAAVLGREPLPVDALVLEAVYPDIQRALGNRLDLRFGPKGRWLAPLLLAQLPPRLGIVPGSLAPVHGIRQVEAPLLLIAGSKDRRTTVVESEALFAAAPEPKALWVVRGAGHVDFAKYAGSAYEQRVLSFFEQARRDALIQHASLH</sequence>
<keyword evidence="1" id="KW-0472">Membrane</keyword>
<evidence type="ECO:0000259" key="2">
    <source>
        <dbReference type="Pfam" id="PF12146"/>
    </source>
</evidence>
<dbReference type="AlphaFoldDB" id="A0A4V3F6C1"/>
<keyword evidence="3" id="KW-0645">Protease</keyword>
<dbReference type="InterPro" id="IPR022742">
    <property type="entry name" value="Hydrolase_4"/>
</dbReference>
<dbReference type="InterPro" id="IPR052920">
    <property type="entry name" value="DNA-binding_regulatory"/>
</dbReference>
<keyword evidence="1" id="KW-0812">Transmembrane</keyword>
<dbReference type="GO" id="GO:0004177">
    <property type="term" value="F:aminopeptidase activity"/>
    <property type="evidence" value="ECO:0007669"/>
    <property type="project" value="UniProtKB-KW"/>
</dbReference>
<evidence type="ECO:0000256" key="1">
    <source>
        <dbReference type="SAM" id="Phobius"/>
    </source>
</evidence>